<organism evidence="1 2">
    <name type="scientific">Photorhabdus temperata subsp. temperata Meg1</name>
    <dbReference type="NCBI Taxonomy" id="1393735"/>
    <lineage>
        <taxon>Bacteria</taxon>
        <taxon>Pseudomonadati</taxon>
        <taxon>Pseudomonadota</taxon>
        <taxon>Gammaproteobacteria</taxon>
        <taxon>Enterobacterales</taxon>
        <taxon>Morganellaceae</taxon>
        <taxon>Photorhabdus</taxon>
    </lineage>
</organism>
<sequence>MKGVLFLTSLGLFTVHVPLNRWINWFTLSGLEGLKSLLAGRPAVWHLSLLFTLLPFLLQHSPQDFGYLRSRWSLELITGIINEVLNLSFSKVR</sequence>
<evidence type="ECO:0000313" key="1">
    <source>
        <dbReference type="EMBL" id="KER01419.1"/>
    </source>
</evidence>
<evidence type="ECO:0000313" key="2">
    <source>
        <dbReference type="Proteomes" id="UP000028002"/>
    </source>
</evidence>
<comment type="caution">
    <text evidence="1">The sequence shown here is derived from an EMBL/GenBank/DDBJ whole genome shotgun (WGS) entry which is preliminary data.</text>
</comment>
<accession>A0A081RRW6</accession>
<protein>
    <submittedName>
        <fullName evidence="1">Uncharacterized protein</fullName>
    </submittedName>
</protein>
<proteinExistence type="predicted"/>
<dbReference type="AlphaFoldDB" id="A0A081RRW6"/>
<name>A0A081RRW6_PHOTE</name>
<dbReference type="EMBL" id="JGVH01000084">
    <property type="protein sequence ID" value="KER01419.1"/>
    <property type="molecule type" value="Genomic_DNA"/>
</dbReference>
<reference evidence="1 2" key="1">
    <citation type="submission" date="2014-03" db="EMBL/GenBank/DDBJ databases">
        <title>Draft Genome of Photorhabdus temperata Meg1.</title>
        <authorList>
            <person name="Hurst S.G.IV."/>
            <person name="Morris K."/>
            <person name="Thomas K."/>
            <person name="Tisa L.S."/>
        </authorList>
    </citation>
    <scope>NUCLEOTIDE SEQUENCE [LARGE SCALE GENOMIC DNA]</scope>
    <source>
        <strain evidence="1 2">Meg1</strain>
    </source>
</reference>
<dbReference type="PATRIC" id="fig|1393735.3.peg.4055"/>
<gene>
    <name evidence="1" type="ORF">MEG1DRAFT_03963</name>
</gene>
<dbReference type="Proteomes" id="UP000028002">
    <property type="component" value="Unassembled WGS sequence"/>
</dbReference>